<organism evidence="1 2">
    <name type="scientific">Araneus ventricosus</name>
    <name type="common">Orbweaver spider</name>
    <name type="synonym">Epeira ventricosa</name>
    <dbReference type="NCBI Taxonomy" id="182803"/>
    <lineage>
        <taxon>Eukaryota</taxon>
        <taxon>Metazoa</taxon>
        <taxon>Ecdysozoa</taxon>
        <taxon>Arthropoda</taxon>
        <taxon>Chelicerata</taxon>
        <taxon>Arachnida</taxon>
        <taxon>Araneae</taxon>
        <taxon>Araneomorphae</taxon>
        <taxon>Entelegynae</taxon>
        <taxon>Araneoidea</taxon>
        <taxon>Araneidae</taxon>
        <taxon>Araneus</taxon>
    </lineage>
</organism>
<gene>
    <name evidence="1" type="ORF">AVEN_44187_1</name>
</gene>
<comment type="caution">
    <text evidence="1">The sequence shown here is derived from an EMBL/GenBank/DDBJ whole genome shotgun (WGS) entry which is preliminary data.</text>
</comment>
<dbReference type="OrthoDB" id="6617942at2759"/>
<reference evidence="1 2" key="1">
    <citation type="journal article" date="2019" name="Sci. Rep.">
        <title>Orb-weaving spider Araneus ventricosus genome elucidates the spidroin gene catalogue.</title>
        <authorList>
            <person name="Kono N."/>
            <person name="Nakamura H."/>
            <person name="Ohtoshi R."/>
            <person name="Moran D.A.P."/>
            <person name="Shinohara A."/>
            <person name="Yoshida Y."/>
            <person name="Fujiwara M."/>
            <person name="Mori M."/>
            <person name="Tomita M."/>
            <person name="Arakawa K."/>
        </authorList>
    </citation>
    <scope>NUCLEOTIDE SEQUENCE [LARGE SCALE GENOMIC DNA]</scope>
</reference>
<proteinExistence type="predicted"/>
<protein>
    <submittedName>
        <fullName evidence="1">Uncharacterized protein</fullName>
    </submittedName>
</protein>
<evidence type="ECO:0000313" key="1">
    <source>
        <dbReference type="EMBL" id="GBN76835.1"/>
    </source>
</evidence>
<sequence length="190" mass="22010">MNNSCILISASKHLWNVIENSMYLSDYLKKVVDPVISRNAFMTHPKNLLLNILVEERRNIRDLAVRRIIKARESSPTVERRRLVVPKLNFKANQYIDMIDWFKCDVTEPPIADDLTIEELKSTAENASIKDLQIYKFPCHTQTVERCVKLMTEAASTDCGSHSRESFIRNTMASRAIMPSFEHKANYKMM</sequence>
<dbReference type="PANTHER" id="PTHR46409">
    <property type="entry name" value="HTH PSQ-TYPE DOMAIN-CONTAINING PROTEIN"/>
    <property type="match status" value="1"/>
</dbReference>
<dbReference type="AlphaFoldDB" id="A0A4Y2RPK3"/>
<dbReference type="PANTHER" id="PTHR46409:SF1">
    <property type="entry name" value="HTH PSQ-TYPE DOMAIN-CONTAINING PROTEIN"/>
    <property type="match status" value="1"/>
</dbReference>
<accession>A0A4Y2RPK3</accession>
<keyword evidence="2" id="KW-1185">Reference proteome</keyword>
<evidence type="ECO:0000313" key="2">
    <source>
        <dbReference type="Proteomes" id="UP000499080"/>
    </source>
</evidence>
<dbReference type="EMBL" id="BGPR01017657">
    <property type="protein sequence ID" value="GBN76835.1"/>
    <property type="molecule type" value="Genomic_DNA"/>
</dbReference>
<dbReference type="Proteomes" id="UP000499080">
    <property type="component" value="Unassembled WGS sequence"/>
</dbReference>
<name>A0A4Y2RPK3_ARAVE</name>